<name>A0ABQ2AY63_9MICC</name>
<reference evidence="2" key="1">
    <citation type="journal article" date="2019" name="Int. J. Syst. Evol. Microbiol.">
        <title>The Global Catalogue of Microorganisms (GCM) 10K type strain sequencing project: providing services to taxonomists for standard genome sequencing and annotation.</title>
        <authorList>
            <consortium name="The Broad Institute Genomics Platform"/>
            <consortium name="The Broad Institute Genome Sequencing Center for Infectious Disease"/>
            <person name="Wu L."/>
            <person name="Ma J."/>
        </authorList>
    </citation>
    <scope>NUCLEOTIDE SEQUENCE [LARGE SCALE GENOMIC DNA]</scope>
    <source>
        <strain evidence="2">CGMCC 1.12778</strain>
    </source>
</reference>
<organism evidence="1 2">
    <name type="scientific">Arthrobacter liuii</name>
    <dbReference type="NCBI Taxonomy" id="1476996"/>
    <lineage>
        <taxon>Bacteria</taxon>
        <taxon>Bacillati</taxon>
        <taxon>Actinomycetota</taxon>
        <taxon>Actinomycetes</taxon>
        <taxon>Micrococcales</taxon>
        <taxon>Micrococcaceae</taxon>
        <taxon>Arthrobacter</taxon>
    </lineage>
</organism>
<dbReference type="EMBL" id="BMFW01000038">
    <property type="protein sequence ID" value="GGI01833.1"/>
    <property type="molecule type" value="Genomic_DNA"/>
</dbReference>
<dbReference type="Proteomes" id="UP000643279">
    <property type="component" value="Unassembled WGS sequence"/>
</dbReference>
<proteinExistence type="predicted"/>
<comment type="caution">
    <text evidence="1">The sequence shown here is derived from an EMBL/GenBank/DDBJ whole genome shotgun (WGS) entry which is preliminary data.</text>
</comment>
<evidence type="ECO:0000313" key="2">
    <source>
        <dbReference type="Proteomes" id="UP000643279"/>
    </source>
</evidence>
<gene>
    <name evidence="1" type="ORF">GCM10007170_42180</name>
</gene>
<protein>
    <recommendedName>
        <fullName evidence="3">XRE family transcriptional regulator</fullName>
    </recommendedName>
</protein>
<accession>A0ABQ2AY63</accession>
<keyword evidence="2" id="KW-1185">Reference proteome</keyword>
<dbReference type="RefSeq" id="WP_012311538.1">
    <property type="nucleotide sequence ID" value="NZ_BMFW01000038.1"/>
</dbReference>
<evidence type="ECO:0000313" key="1">
    <source>
        <dbReference type="EMBL" id="GGI01833.1"/>
    </source>
</evidence>
<evidence type="ECO:0008006" key="3">
    <source>
        <dbReference type="Google" id="ProtNLM"/>
    </source>
</evidence>
<sequence length="126" mass="14279">MEATTRHDIHLGTTRMNIHDLVRELNENLGTTVVQTMAGVKDRTSPFRWAKPDGPEPRPEVESRLRLGHRVWKTLELAEGKHVALAWLMGANPRLDEELPVLYIQQLRSREVLGAAEAFVNDTYAA</sequence>